<evidence type="ECO:0000313" key="2">
    <source>
        <dbReference type="Proteomes" id="UP000269499"/>
    </source>
</evidence>
<dbReference type="AlphaFoldDB" id="A0A497EYS7"/>
<name>A0A497EYS7_9CREN</name>
<dbReference type="Proteomes" id="UP000269499">
    <property type="component" value="Unassembled WGS sequence"/>
</dbReference>
<dbReference type="EMBL" id="QMRA01000127">
    <property type="protein sequence ID" value="RLE52202.1"/>
    <property type="molecule type" value="Genomic_DNA"/>
</dbReference>
<sequence>MKRAEPLRATPIRRISVIIDLEDPLAPALPLDEFERLFKKEPEPPRYRIATIEVLTCPEDNHVVLVTECATCPRFIKRVEDVIYCAAKRVR</sequence>
<gene>
    <name evidence="1" type="ORF">DRJ26_04960</name>
</gene>
<reference evidence="1 2" key="1">
    <citation type="submission" date="2018-06" db="EMBL/GenBank/DDBJ databases">
        <title>Extensive metabolic versatility and redundancy in microbially diverse, dynamic hydrothermal sediments.</title>
        <authorList>
            <person name="Dombrowski N."/>
            <person name="Teske A."/>
            <person name="Baker B.J."/>
        </authorList>
    </citation>
    <scope>NUCLEOTIDE SEQUENCE [LARGE SCALE GENOMIC DNA]</scope>
    <source>
        <strain evidence="1">B20_G2</strain>
    </source>
</reference>
<protein>
    <submittedName>
        <fullName evidence="1">Uncharacterized protein</fullName>
    </submittedName>
</protein>
<evidence type="ECO:0000313" key="1">
    <source>
        <dbReference type="EMBL" id="RLE52202.1"/>
    </source>
</evidence>
<comment type="caution">
    <text evidence="1">The sequence shown here is derived from an EMBL/GenBank/DDBJ whole genome shotgun (WGS) entry which is preliminary data.</text>
</comment>
<organism evidence="1 2">
    <name type="scientific">Thermoproteota archaeon</name>
    <dbReference type="NCBI Taxonomy" id="2056631"/>
    <lineage>
        <taxon>Archaea</taxon>
        <taxon>Thermoproteota</taxon>
    </lineage>
</organism>
<proteinExistence type="predicted"/>
<accession>A0A497EYS7</accession>